<dbReference type="InterPro" id="IPR034660">
    <property type="entry name" value="DinB/YfiT-like"/>
</dbReference>
<dbReference type="Gene3D" id="1.20.120.450">
    <property type="entry name" value="dinb family like domain"/>
    <property type="match status" value="1"/>
</dbReference>
<proteinExistence type="predicted"/>
<dbReference type="AlphaFoldDB" id="A0AA46TH71"/>
<name>A0AA46TH71_9ACTN</name>
<organism evidence="1 2">
    <name type="scientific">Solicola gregarius</name>
    <dbReference type="NCBI Taxonomy" id="2908642"/>
    <lineage>
        <taxon>Bacteria</taxon>
        <taxon>Bacillati</taxon>
        <taxon>Actinomycetota</taxon>
        <taxon>Actinomycetes</taxon>
        <taxon>Propionibacteriales</taxon>
        <taxon>Nocardioidaceae</taxon>
        <taxon>Solicola</taxon>
    </lineage>
</organism>
<dbReference type="SUPFAM" id="SSF109854">
    <property type="entry name" value="DinB/YfiT-like putative metalloenzymes"/>
    <property type="match status" value="1"/>
</dbReference>
<sequence length="191" mass="21046">MGHDAISTDLQHYLRQSREGLLRALDGLGEYDVRKPMTPSGTNLLGLVKHLTDVEASYLGACIGRPAPVTLPWVEDGSIWDGADMWARSDESRDYLVGLYRAAAAHSDASIEEVDLGAPAYVDWWREGRRETTFGHLLVRVVAETAQHAGHADILRESIDGRGGRDHDDVGDDAYWVAYLAKIQSAADAFR</sequence>
<reference evidence="1" key="1">
    <citation type="submission" date="2022-01" db="EMBL/GenBank/DDBJ databases">
        <title>Nocardioidaceae gen. sp. A5X3R13.</title>
        <authorList>
            <person name="Lopez Marin M.A."/>
            <person name="Uhlik O."/>
        </authorList>
    </citation>
    <scope>NUCLEOTIDE SEQUENCE</scope>
    <source>
        <strain evidence="1">A5X3R13</strain>
    </source>
</reference>
<evidence type="ECO:0000313" key="2">
    <source>
        <dbReference type="Proteomes" id="UP001164390"/>
    </source>
</evidence>
<dbReference type="KEGG" id="sgrg:L0C25_21630"/>
<dbReference type="EMBL" id="CP094970">
    <property type="protein sequence ID" value="UYM05091.1"/>
    <property type="molecule type" value="Genomic_DNA"/>
</dbReference>
<dbReference type="InterPro" id="IPR007061">
    <property type="entry name" value="MST-like"/>
</dbReference>
<evidence type="ECO:0000313" key="1">
    <source>
        <dbReference type="EMBL" id="UYM05091.1"/>
    </source>
</evidence>
<gene>
    <name evidence="1" type="ORF">L0C25_21630</name>
</gene>
<keyword evidence="2" id="KW-1185">Reference proteome</keyword>
<dbReference type="Pfam" id="PF04978">
    <property type="entry name" value="MST"/>
    <property type="match status" value="1"/>
</dbReference>
<protein>
    <submittedName>
        <fullName evidence="1">DinB family protein</fullName>
    </submittedName>
</protein>
<accession>A0AA46TH71</accession>
<dbReference type="Proteomes" id="UP001164390">
    <property type="component" value="Chromosome"/>
</dbReference>
<dbReference type="RefSeq" id="WP_271633860.1">
    <property type="nucleotide sequence ID" value="NZ_CP094970.1"/>
</dbReference>